<feature type="domain" description="Serine aminopeptidase S33" evidence="2">
    <location>
        <begin position="16"/>
        <end position="158"/>
    </location>
</feature>
<dbReference type="PIRSF" id="PIRSF017388">
    <property type="entry name" value="Esterase_lipase"/>
    <property type="match status" value="1"/>
</dbReference>
<reference evidence="3" key="2">
    <citation type="submission" date="2020-09" db="EMBL/GenBank/DDBJ databases">
        <authorList>
            <person name="Sun Q."/>
            <person name="Sedlacek I."/>
        </authorList>
    </citation>
    <scope>NUCLEOTIDE SEQUENCE</scope>
    <source>
        <strain evidence="3">CCM 8433</strain>
    </source>
</reference>
<dbReference type="Gene3D" id="3.40.50.1820">
    <property type="entry name" value="alpha/beta hydrolase"/>
    <property type="match status" value="1"/>
</dbReference>
<accession>A0A917N3E6</accession>
<gene>
    <name evidence="3" type="ORF">GCM10011482_00370</name>
</gene>
<sequence>MKQLPASLFFEKGPRAVLLLHAYTGSFNDVRMLARFLEKNQYTVYAPLFSGHGTKNPEDILEQTPEQWWQDAQAALAFLKEKGYKEIAVFGLSMGGIYATRLLTLADSAIIGGGAFCSPLVKRENTVHQNFMLYAKQVLQEAWDSAREQKIARDSVTQLTEIEEFSAVVYEQLPEIAQPVFLAQAGKDALINPQVVFDAAKQLQQTRLTLQWYPESGHVITVGVNRKELEKDVLHFIEGLSWNEENK</sequence>
<dbReference type="GO" id="GO:0052689">
    <property type="term" value="F:carboxylic ester hydrolase activity"/>
    <property type="evidence" value="ECO:0007669"/>
    <property type="project" value="InterPro"/>
</dbReference>
<dbReference type="SUPFAM" id="SSF53474">
    <property type="entry name" value="alpha/beta-Hydrolases"/>
    <property type="match status" value="1"/>
</dbReference>
<feature type="active site" description="Nucleophile" evidence="1">
    <location>
        <position position="93"/>
    </location>
</feature>
<dbReference type="InterPro" id="IPR012354">
    <property type="entry name" value="Esterase_lipase"/>
</dbReference>
<evidence type="ECO:0000313" key="3">
    <source>
        <dbReference type="EMBL" id="GGI64383.1"/>
    </source>
</evidence>
<dbReference type="Pfam" id="PF12146">
    <property type="entry name" value="Hydrolase_4"/>
    <property type="match status" value="1"/>
</dbReference>
<proteinExistence type="predicted"/>
<evidence type="ECO:0000313" key="4">
    <source>
        <dbReference type="Proteomes" id="UP000622610"/>
    </source>
</evidence>
<dbReference type="InterPro" id="IPR051044">
    <property type="entry name" value="MAG_DAG_Lipase"/>
</dbReference>
<feature type="active site" description="Charge relay system" evidence="1">
    <location>
        <position position="188"/>
    </location>
</feature>
<dbReference type="PANTHER" id="PTHR11614">
    <property type="entry name" value="PHOSPHOLIPASE-RELATED"/>
    <property type="match status" value="1"/>
</dbReference>
<comment type="caution">
    <text evidence="3">The sequence shown here is derived from an EMBL/GenBank/DDBJ whole genome shotgun (WGS) entry which is preliminary data.</text>
</comment>
<dbReference type="RefSeq" id="WP_188366247.1">
    <property type="nucleotide sequence ID" value="NZ_BMDT01000001.1"/>
</dbReference>
<evidence type="ECO:0000256" key="1">
    <source>
        <dbReference type="PIRSR" id="PIRSR017388-1"/>
    </source>
</evidence>
<organism evidence="3 4">
    <name type="scientific">Enterococcus alcedinis</name>
    <dbReference type="NCBI Taxonomy" id="1274384"/>
    <lineage>
        <taxon>Bacteria</taxon>
        <taxon>Bacillati</taxon>
        <taxon>Bacillota</taxon>
        <taxon>Bacilli</taxon>
        <taxon>Lactobacillales</taxon>
        <taxon>Enterococcaceae</taxon>
        <taxon>Enterococcus</taxon>
    </lineage>
</organism>
<protein>
    <submittedName>
        <fullName evidence="3">Carboxylesterase</fullName>
    </submittedName>
</protein>
<dbReference type="AlphaFoldDB" id="A0A917N3E6"/>
<dbReference type="EMBL" id="BMDT01000001">
    <property type="protein sequence ID" value="GGI64383.1"/>
    <property type="molecule type" value="Genomic_DNA"/>
</dbReference>
<name>A0A917N3E6_9ENTE</name>
<reference evidence="3" key="1">
    <citation type="journal article" date="2014" name="Int. J. Syst. Evol. Microbiol.">
        <title>Complete genome sequence of Corynebacterium casei LMG S-19264T (=DSM 44701T), isolated from a smear-ripened cheese.</title>
        <authorList>
            <consortium name="US DOE Joint Genome Institute (JGI-PGF)"/>
            <person name="Walter F."/>
            <person name="Albersmeier A."/>
            <person name="Kalinowski J."/>
            <person name="Ruckert C."/>
        </authorList>
    </citation>
    <scope>NUCLEOTIDE SEQUENCE</scope>
    <source>
        <strain evidence="3">CCM 8433</strain>
    </source>
</reference>
<dbReference type="InterPro" id="IPR029058">
    <property type="entry name" value="AB_hydrolase_fold"/>
</dbReference>
<dbReference type="InterPro" id="IPR022742">
    <property type="entry name" value="Hydrolase_4"/>
</dbReference>
<evidence type="ECO:0000259" key="2">
    <source>
        <dbReference type="Pfam" id="PF12146"/>
    </source>
</evidence>
<feature type="active site" description="Charge relay system" evidence="1">
    <location>
        <position position="218"/>
    </location>
</feature>
<keyword evidence="4" id="KW-1185">Reference proteome</keyword>
<dbReference type="Proteomes" id="UP000622610">
    <property type="component" value="Unassembled WGS sequence"/>
</dbReference>